<dbReference type="Gene3D" id="3.30.1370.60">
    <property type="entry name" value="Hypothetical oxidoreductase yiak, domain 2"/>
    <property type="match status" value="1"/>
</dbReference>
<keyword evidence="4" id="KW-1185">Reference proteome</keyword>
<evidence type="ECO:0000256" key="2">
    <source>
        <dbReference type="ARBA" id="ARBA00023002"/>
    </source>
</evidence>
<comment type="similarity">
    <text evidence="1">Belongs to the LDH2/MDH2 oxidoreductase family.</text>
</comment>
<comment type="caution">
    <text evidence="3">The sequence shown here is derived from an EMBL/GenBank/DDBJ whole genome shotgun (WGS) entry which is preliminary data.</text>
</comment>
<reference evidence="3 4" key="1">
    <citation type="submission" date="2020-08" db="EMBL/GenBank/DDBJ databases">
        <title>Genomic Encyclopedia of Type Strains, Phase IV (KMG-IV): sequencing the most valuable type-strain genomes for metagenomic binning, comparative biology and taxonomic classification.</title>
        <authorList>
            <person name="Goeker M."/>
        </authorList>
    </citation>
    <scope>NUCLEOTIDE SEQUENCE [LARGE SCALE GENOMIC DNA]</scope>
    <source>
        <strain evidence="3 4">DSM 16325</strain>
    </source>
</reference>
<evidence type="ECO:0000313" key="4">
    <source>
        <dbReference type="Proteomes" id="UP000520011"/>
    </source>
</evidence>
<dbReference type="InterPro" id="IPR003767">
    <property type="entry name" value="Malate/L-lactate_DH-like"/>
</dbReference>
<dbReference type="InterPro" id="IPR043144">
    <property type="entry name" value="Mal/L-sulf/L-lact_DH-like_ah"/>
</dbReference>
<dbReference type="PANTHER" id="PTHR11091">
    <property type="entry name" value="OXIDOREDUCTASE-RELATED"/>
    <property type="match status" value="1"/>
</dbReference>
<dbReference type="Proteomes" id="UP000520011">
    <property type="component" value="Unassembled WGS sequence"/>
</dbReference>
<sequence>MVDVIVSFEELKELCAKKLIKAGVKPEHAEIIADVLVHADLRGVSSHGVLRTEHYVKRVKEGGINCDPNITVKETGPVTAIVDGNDGFGHVISKYAMEYAIKLAKEKGVGMVGVINSSHCGALSYYVRQAASENLIGMAMSHTDKVVVPFGGAKPFFGTNPIAYGFPARKNKPVILDMATSNVAFGKILHARETGKSIPADWGVDENGKPTTNPHEVQALLPFAGPKGYGLAMTVDIFSGILVGAAFGPHIVPMYGDYDKKRKLGHFYCAINPAMFTDLQSFLENMDKMIDEIHEAQPAEGFERVMVPGEPEQLREEERMKNGIPIPESIYNYLIQD</sequence>
<dbReference type="EMBL" id="JACHEP010000001">
    <property type="protein sequence ID" value="MBB5323236.1"/>
    <property type="molecule type" value="Genomic_DNA"/>
</dbReference>
<dbReference type="InterPro" id="IPR036111">
    <property type="entry name" value="Mal/L-sulfo/L-lacto_DH-like_sf"/>
</dbReference>
<dbReference type="PANTHER" id="PTHR11091:SF0">
    <property type="entry name" value="MALATE DEHYDROGENASE"/>
    <property type="match status" value="1"/>
</dbReference>
<protein>
    <submittedName>
        <fullName evidence="3">Ureidoglycolate dehydrogenase (NAD+)</fullName>
        <ecNumber evidence="3">1.1.1.350</ecNumber>
    </submittedName>
</protein>
<organism evidence="3 4">
    <name type="scientific">Anoxybacteroides tepidamans</name>
    <dbReference type="NCBI Taxonomy" id="265948"/>
    <lineage>
        <taxon>Bacteria</taxon>
        <taxon>Bacillati</taxon>
        <taxon>Bacillota</taxon>
        <taxon>Bacilli</taxon>
        <taxon>Bacillales</taxon>
        <taxon>Anoxybacillaceae</taxon>
        <taxon>Anoxybacteroides</taxon>
    </lineage>
</organism>
<dbReference type="GO" id="GO:0016491">
    <property type="term" value="F:oxidoreductase activity"/>
    <property type="evidence" value="ECO:0007669"/>
    <property type="project" value="UniProtKB-KW"/>
</dbReference>
<keyword evidence="2 3" id="KW-0560">Oxidoreductase</keyword>
<proteinExistence type="inferred from homology"/>
<dbReference type="SUPFAM" id="SSF89733">
    <property type="entry name" value="L-sulfolactate dehydrogenase-like"/>
    <property type="match status" value="1"/>
</dbReference>
<dbReference type="AlphaFoldDB" id="A0A7W8INQ7"/>
<name>A0A7W8INQ7_9BACL</name>
<evidence type="ECO:0000256" key="1">
    <source>
        <dbReference type="ARBA" id="ARBA00006056"/>
    </source>
</evidence>
<gene>
    <name evidence="3" type="ORF">HNQ34_000313</name>
</gene>
<dbReference type="NCBIfam" id="NF011599">
    <property type="entry name" value="PRK15025.1"/>
    <property type="match status" value="1"/>
</dbReference>
<dbReference type="Gene3D" id="1.10.1530.10">
    <property type="match status" value="1"/>
</dbReference>
<dbReference type="EC" id="1.1.1.350" evidence="3"/>
<dbReference type="InterPro" id="IPR043143">
    <property type="entry name" value="Mal/L-sulf/L-lact_DH-like_NADP"/>
</dbReference>
<dbReference type="Pfam" id="PF02615">
    <property type="entry name" value="Ldh_2"/>
    <property type="match status" value="1"/>
</dbReference>
<dbReference type="RefSeq" id="WP_183250992.1">
    <property type="nucleotide sequence ID" value="NZ_JACHEP010000001.1"/>
</dbReference>
<evidence type="ECO:0000313" key="3">
    <source>
        <dbReference type="EMBL" id="MBB5323236.1"/>
    </source>
</evidence>
<accession>A0A7W8INQ7</accession>